<dbReference type="RefSeq" id="WP_206602263.1">
    <property type="nucleotide sequence ID" value="NZ_CAWNRH010000117.1"/>
</dbReference>
<protein>
    <submittedName>
        <fullName evidence="1">Phage related-protein</fullName>
    </submittedName>
</protein>
<name>A0A2D0KKK5_9GAMM</name>
<reference evidence="1 2" key="1">
    <citation type="journal article" date="2017" name="Nat. Microbiol.">
        <title>Natural product diversity associated with the nematode symbionts Photorhabdus and Xenorhabdus.</title>
        <authorList>
            <person name="Tobias N.J."/>
            <person name="Wolff H."/>
            <person name="Djahanschiri B."/>
            <person name="Grundmann F."/>
            <person name="Kronenwerth M."/>
            <person name="Shi Y.M."/>
            <person name="Simonyi S."/>
            <person name="Grun P."/>
            <person name="Shapiro-Ilan D."/>
            <person name="Pidot S.J."/>
            <person name="Stinear T.P."/>
            <person name="Ebersberger I."/>
            <person name="Bode H.B."/>
        </authorList>
    </citation>
    <scope>NUCLEOTIDE SEQUENCE [LARGE SCALE GENOMIC DNA]</scope>
    <source>
        <strain evidence="1 2">DSM 17904</strain>
    </source>
</reference>
<gene>
    <name evidence="1" type="ORF">Xsto_03493</name>
</gene>
<organism evidence="1 2">
    <name type="scientific">Xenorhabdus stockiae</name>
    <dbReference type="NCBI Taxonomy" id="351614"/>
    <lineage>
        <taxon>Bacteria</taxon>
        <taxon>Pseudomonadati</taxon>
        <taxon>Pseudomonadota</taxon>
        <taxon>Gammaproteobacteria</taxon>
        <taxon>Enterobacterales</taxon>
        <taxon>Morganellaceae</taxon>
        <taxon>Xenorhabdus</taxon>
    </lineage>
</organism>
<dbReference type="EMBL" id="NJAJ01000041">
    <property type="protein sequence ID" value="PHM63963.1"/>
    <property type="molecule type" value="Genomic_DNA"/>
</dbReference>
<sequence length="153" mass="17278">MGRMSQIAYLNQQAKNNADDGVVSLDIPKWRKIYPGIQATDEQLDMYFVEAAMLLNNTKSSCVKNLKEREMLLYLLMAHMATLQNTLDAGNSAVGRASSATEGSVSVSLDYGTTSDAEKWYTQTPYGAKYWQLTARYRSFLYVIGQMPIRVRR</sequence>
<keyword evidence="2" id="KW-1185">Reference proteome</keyword>
<evidence type="ECO:0000313" key="2">
    <source>
        <dbReference type="Proteomes" id="UP000222366"/>
    </source>
</evidence>
<evidence type="ECO:0000313" key="1">
    <source>
        <dbReference type="EMBL" id="PHM63963.1"/>
    </source>
</evidence>
<accession>A0A2D0KKK5</accession>
<comment type="caution">
    <text evidence="1">The sequence shown here is derived from an EMBL/GenBank/DDBJ whole genome shotgun (WGS) entry which is preliminary data.</text>
</comment>
<dbReference type="AlphaFoldDB" id="A0A2D0KKK5"/>
<dbReference type="Proteomes" id="UP000222366">
    <property type="component" value="Unassembled WGS sequence"/>
</dbReference>
<dbReference type="InterPro" id="IPR025127">
    <property type="entry name" value="DUF4054"/>
</dbReference>
<proteinExistence type="predicted"/>
<dbReference type="Pfam" id="PF13262">
    <property type="entry name" value="DUF4054"/>
    <property type="match status" value="1"/>
</dbReference>